<dbReference type="PANTHER" id="PTHR12994">
    <property type="entry name" value="SECERNIN"/>
    <property type="match status" value="1"/>
</dbReference>
<comment type="caution">
    <text evidence="7">The sequence shown here is derived from an EMBL/GenBank/DDBJ whole genome shotgun (WGS) entry which is preliminary data.</text>
</comment>
<dbReference type="EMBL" id="PKHE01000031">
    <property type="protein sequence ID" value="PKY87314.1"/>
    <property type="molecule type" value="Genomic_DNA"/>
</dbReference>
<organism evidence="7 8">
    <name type="scientific">Falseniella ignava</name>
    <dbReference type="NCBI Taxonomy" id="137730"/>
    <lineage>
        <taxon>Bacteria</taxon>
        <taxon>Bacillati</taxon>
        <taxon>Bacillota</taxon>
        <taxon>Bacilli</taxon>
        <taxon>Lactobacillales</taxon>
        <taxon>Aerococcaceae</taxon>
        <taxon>Falseniella</taxon>
    </lineage>
</organism>
<sequence length="493" mass="55886">MACTTLLVGKGASYDGSTIVTRSEDSPSGIFTAKRFIVVHPEEQPRHYRSVISECEVELPDNPMRYTCLPSNDPKDGIWGAAGINEANISMTATETITTNPRVQGIDPILKNDPNGHKEGGIGEEDFVTLVLPYIHSARDGVIRLGQLLEEHGTYEMNGIAFQDVDEIWWLETIGGHHWMARRVPDDAYVVMPNQLGIDYFDFEDAYGEQKDFMCSKDLQALTEQYHLDLSNEEEAGFNPRLAYGSKSDSDHIYNTPRAWAMLRHFNPHTYVWDGPDAEYTPEDDDLPWAMVPEFKITVEDMKYILSHHYQGTPYDCYGKWGEADRRGMYRPIGISRQNVTAFTQIRPYLPEAIRSVQWLSFGSNAFNAVVPYYTNVNTTPDYLADDSTLPTTDNFYWANRLIAALSDAHYHTTQIHIERYQDTVQNKGQKILAEFDAKYLAGDYDAEATQALLEEANEAMTSFLKEQTDQVLAKVLHTASCQMKNGYARSDN</sequence>
<evidence type="ECO:0000256" key="5">
    <source>
        <dbReference type="ARBA" id="ARBA00022997"/>
    </source>
</evidence>
<dbReference type="PANTHER" id="PTHR12994:SF17">
    <property type="entry name" value="LD30995P"/>
    <property type="match status" value="1"/>
</dbReference>
<keyword evidence="4 6" id="KW-0378">Hydrolase</keyword>
<evidence type="ECO:0000256" key="1">
    <source>
        <dbReference type="ARBA" id="ARBA00001670"/>
    </source>
</evidence>
<keyword evidence="5 6" id="KW-0224">Dipeptidase</keyword>
<accession>A0A2I1JVB3</accession>
<name>A0A2I1JVB3_9LACT</name>
<evidence type="ECO:0000313" key="8">
    <source>
        <dbReference type="Proteomes" id="UP000234384"/>
    </source>
</evidence>
<dbReference type="GO" id="GO:0070004">
    <property type="term" value="F:cysteine-type exopeptidase activity"/>
    <property type="evidence" value="ECO:0007669"/>
    <property type="project" value="InterPro"/>
</dbReference>
<comment type="catalytic activity">
    <reaction evidence="1">
        <text>an L-aminoacyl-L-amino acid + H2O = 2 an L-alpha-amino acid</text>
        <dbReference type="Rhea" id="RHEA:48940"/>
        <dbReference type="ChEBI" id="CHEBI:15377"/>
        <dbReference type="ChEBI" id="CHEBI:59869"/>
        <dbReference type="ChEBI" id="CHEBI:77460"/>
        <dbReference type="EC" id="3.4.13.19"/>
    </reaction>
</comment>
<dbReference type="NCBIfam" id="NF033678">
    <property type="entry name" value="C69_fam_dipept"/>
    <property type="match status" value="1"/>
</dbReference>
<evidence type="ECO:0000256" key="2">
    <source>
        <dbReference type="ARBA" id="ARBA00007225"/>
    </source>
</evidence>
<proteinExistence type="inferred from homology"/>
<dbReference type="GO" id="GO:0016805">
    <property type="term" value="F:dipeptidase activity"/>
    <property type="evidence" value="ECO:0007669"/>
    <property type="project" value="UniProtKB-KW"/>
</dbReference>
<gene>
    <name evidence="7" type="ORF">CYJ57_07605</name>
</gene>
<evidence type="ECO:0000313" key="7">
    <source>
        <dbReference type="EMBL" id="PKY87314.1"/>
    </source>
</evidence>
<dbReference type="Proteomes" id="UP000234384">
    <property type="component" value="Unassembled WGS sequence"/>
</dbReference>
<evidence type="ECO:0000256" key="6">
    <source>
        <dbReference type="RuleBase" id="RU364089"/>
    </source>
</evidence>
<dbReference type="AlphaFoldDB" id="A0A2I1JVB3"/>
<dbReference type="GO" id="GO:0006508">
    <property type="term" value="P:proteolysis"/>
    <property type="evidence" value="ECO:0007669"/>
    <property type="project" value="UniProtKB-KW"/>
</dbReference>
<keyword evidence="3 6" id="KW-0645">Protease</keyword>
<dbReference type="InterPro" id="IPR047804">
    <property type="entry name" value="C69_dipept_A-like"/>
</dbReference>
<dbReference type="InterPro" id="IPR005322">
    <property type="entry name" value="Peptidase_C69"/>
</dbReference>
<dbReference type="OrthoDB" id="9764088at2"/>
<protein>
    <recommendedName>
        <fullName evidence="6">Dipeptidase</fullName>
        <ecNumber evidence="6">3.4.-.-</ecNumber>
    </recommendedName>
</protein>
<dbReference type="Pfam" id="PF03577">
    <property type="entry name" value="Peptidase_C69"/>
    <property type="match status" value="1"/>
</dbReference>
<dbReference type="EC" id="3.4.-.-" evidence="6"/>
<comment type="similarity">
    <text evidence="2 6">Belongs to the peptidase C69 family.</text>
</comment>
<dbReference type="RefSeq" id="WP_101954771.1">
    <property type="nucleotide sequence ID" value="NZ_PKHE01000031.1"/>
</dbReference>
<reference evidence="7 8" key="1">
    <citation type="submission" date="2017-12" db="EMBL/GenBank/DDBJ databases">
        <title>Phylogenetic diversity of female urinary microbiome.</title>
        <authorList>
            <person name="Thomas-White K."/>
            <person name="Wolfe A.J."/>
        </authorList>
    </citation>
    <scope>NUCLEOTIDE SEQUENCE [LARGE SCALE GENOMIC DNA]</scope>
    <source>
        <strain evidence="7 8">UMB0898</strain>
    </source>
</reference>
<evidence type="ECO:0000256" key="3">
    <source>
        <dbReference type="ARBA" id="ARBA00022670"/>
    </source>
</evidence>
<evidence type="ECO:0000256" key="4">
    <source>
        <dbReference type="ARBA" id="ARBA00022801"/>
    </source>
</evidence>